<dbReference type="Proteomes" id="UP000054821">
    <property type="component" value="Unassembled WGS sequence"/>
</dbReference>
<feature type="compositionally biased region" description="Low complexity" evidence="6">
    <location>
        <begin position="302"/>
        <end position="312"/>
    </location>
</feature>
<evidence type="ECO:0000256" key="6">
    <source>
        <dbReference type="SAM" id="MobiDB-lite"/>
    </source>
</evidence>
<evidence type="ECO:0000313" key="10">
    <source>
        <dbReference type="Proteomes" id="UP000054821"/>
    </source>
</evidence>
<organism evidence="9 10">
    <name type="scientific">Trichoderma gamsii</name>
    <dbReference type="NCBI Taxonomy" id="398673"/>
    <lineage>
        <taxon>Eukaryota</taxon>
        <taxon>Fungi</taxon>
        <taxon>Dikarya</taxon>
        <taxon>Ascomycota</taxon>
        <taxon>Pezizomycotina</taxon>
        <taxon>Sordariomycetes</taxon>
        <taxon>Hypocreomycetidae</taxon>
        <taxon>Hypocreales</taxon>
        <taxon>Hypocreaceae</taxon>
        <taxon>Trichoderma</taxon>
    </lineage>
</organism>
<dbReference type="PANTHER" id="PTHR33048:SF47">
    <property type="entry name" value="INTEGRAL MEMBRANE PROTEIN-RELATED"/>
    <property type="match status" value="1"/>
</dbReference>
<name>A0A2P4ZPN1_9HYPO</name>
<dbReference type="Pfam" id="PF20684">
    <property type="entry name" value="Fung_rhodopsin"/>
    <property type="match status" value="1"/>
</dbReference>
<dbReference type="AlphaFoldDB" id="A0A2P4ZPN1"/>
<accession>A0A2P4ZPN1</accession>
<protein>
    <submittedName>
        <fullName evidence="9">Integral membrane protein</fullName>
    </submittedName>
</protein>
<dbReference type="RefSeq" id="XP_018665357.1">
    <property type="nucleotide sequence ID" value="XM_018801564.1"/>
</dbReference>
<dbReference type="GeneID" id="29981647"/>
<sequence length="447" mass="49337">MSGDRAPWLSSVGEGDGAEMIEVEFPPITSSGLNVVILSVLLPLLATAWTGLRIWTRRLRGISLLFLEDILCYISLLAFWGVSISYICMVVLGGAGYHERQLQLISAGRYLKASFASQLLYAISLGFAKNSIVVMLKRIFFAQSYAWIANLIMGLNVVWMLQTILTSLLICQPINVNWDPTVQGHCGNGRIAYALFSVFDIITDVAIVILPLGLLARLQMEKIYKIALIGVFAFGLVTVVCTAIRLRSYFVLDITDLTFSGITVMVTGVIQLCVAIMVATAPLLRPVLDRTIGRWLPLSIGRSSSHSPSDGSAPMDGSQANRPANTSLQNGIHTRSRLSPGGNKMFQRITESEEHLNWELGVMKSDKGKTSTHVGSDGESNGEMKYQQARKSASGRRLAACNETRRASARYFSERTTTALKEWRLAIRREHSDRARLFDISRRSGSR</sequence>
<keyword evidence="10" id="KW-1185">Reference proteome</keyword>
<feature type="transmembrane region" description="Helical" evidence="7">
    <location>
        <begin position="226"/>
        <end position="246"/>
    </location>
</feature>
<comment type="caution">
    <text evidence="9">The sequence shown here is derived from an EMBL/GenBank/DDBJ whole genome shotgun (WGS) entry which is preliminary data.</text>
</comment>
<feature type="transmembrane region" description="Helical" evidence="7">
    <location>
        <begin position="258"/>
        <end position="284"/>
    </location>
</feature>
<feature type="region of interest" description="Disordered" evidence="6">
    <location>
        <begin position="302"/>
        <end position="343"/>
    </location>
</feature>
<reference evidence="9 10" key="1">
    <citation type="journal article" date="2016" name="Genome Announc.">
        <title>Draft Whole-Genome Sequence of Trichoderma gamsii T6085, a Promising Biocontrol Agent of Fusarium Head Blight on Wheat.</title>
        <authorList>
            <person name="Baroncelli R."/>
            <person name="Zapparata A."/>
            <person name="Piaggeschi G."/>
            <person name="Sarrocco S."/>
            <person name="Vannacci G."/>
        </authorList>
    </citation>
    <scope>NUCLEOTIDE SEQUENCE [LARGE SCALE GENOMIC DNA]</scope>
    <source>
        <strain evidence="9 10">T6085</strain>
    </source>
</reference>
<feature type="domain" description="Rhodopsin" evidence="8">
    <location>
        <begin position="52"/>
        <end position="289"/>
    </location>
</feature>
<proteinExistence type="inferred from homology"/>
<evidence type="ECO:0000256" key="2">
    <source>
        <dbReference type="ARBA" id="ARBA00022692"/>
    </source>
</evidence>
<feature type="transmembrane region" description="Helical" evidence="7">
    <location>
        <begin position="28"/>
        <end position="49"/>
    </location>
</feature>
<keyword evidence="3 7" id="KW-1133">Transmembrane helix</keyword>
<evidence type="ECO:0000256" key="5">
    <source>
        <dbReference type="ARBA" id="ARBA00038359"/>
    </source>
</evidence>
<gene>
    <name evidence="9" type="ORF">TGAM01_v204736</name>
</gene>
<keyword evidence="4 7" id="KW-0472">Membrane</keyword>
<dbReference type="STRING" id="398673.A0A2P4ZPN1"/>
<dbReference type="GO" id="GO:0016020">
    <property type="term" value="C:membrane"/>
    <property type="evidence" value="ECO:0007669"/>
    <property type="project" value="UniProtKB-SubCell"/>
</dbReference>
<evidence type="ECO:0000259" key="8">
    <source>
        <dbReference type="Pfam" id="PF20684"/>
    </source>
</evidence>
<evidence type="ECO:0000313" key="9">
    <source>
        <dbReference type="EMBL" id="PON26260.1"/>
    </source>
</evidence>
<evidence type="ECO:0000256" key="7">
    <source>
        <dbReference type="SAM" id="Phobius"/>
    </source>
</evidence>
<evidence type="ECO:0000256" key="1">
    <source>
        <dbReference type="ARBA" id="ARBA00004141"/>
    </source>
</evidence>
<dbReference type="PANTHER" id="PTHR33048">
    <property type="entry name" value="PTH11-LIKE INTEGRAL MEMBRANE PROTEIN (AFU_ORTHOLOGUE AFUA_5G11245)"/>
    <property type="match status" value="1"/>
</dbReference>
<feature type="transmembrane region" description="Helical" evidence="7">
    <location>
        <begin position="190"/>
        <end position="214"/>
    </location>
</feature>
<feature type="transmembrane region" description="Helical" evidence="7">
    <location>
        <begin position="70"/>
        <end position="95"/>
    </location>
</feature>
<comment type="subcellular location">
    <subcellularLocation>
        <location evidence="1">Membrane</location>
        <topology evidence="1">Multi-pass membrane protein</topology>
    </subcellularLocation>
</comment>
<comment type="similarity">
    <text evidence="5">Belongs to the SAT4 family.</text>
</comment>
<feature type="compositionally biased region" description="Polar residues" evidence="6">
    <location>
        <begin position="318"/>
        <end position="333"/>
    </location>
</feature>
<evidence type="ECO:0000256" key="3">
    <source>
        <dbReference type="ARBA" id="ARBA00022989"/>
    </source>
</evidence>
<dbReference type="InterPro" id="IPR049326">
    <property type="entry name" value="Rhodopsin_dom_fungi"/>
</dbReference>
<feature type="transmembrane region" description="Helical" evidence="7">
    <location>
        <begin position="148"/>
        <end position="170"/>
    </location>
</feature>
<dbReference type="InterPro" id="IPR052337">
    <property type="entry name" value="SAT4-like"/>
</dbReference>
<keyword evidence="2 7" id="KW-0812">Transmembrane</keyword>
<evidence type="ECO:0000256" key="4">
    <source>
        <dbReference type="ARBA" id="ARBA00023136"/>
    </source>
</evidence>
<feature type="transmembrane region" description="Helical" evidence="7">
    <location>
        <begin position="115"/>
        <end position="136"/>
    </location>
</feature>
<dbReference type="EMBL" id="JPDN02000014">
    <property type="protein sequence ID" value="PON26260.1"/>
    <property type="molecule type" value="Genomic_DNA"/>
</dbReference>